<dbReference type="CDD" id="cd12797">
    <property type="entry name" value="M23_peptidase"/>
    <property type="match status" value="1"/>
</dbReference>
<name>A0A5B7SUP4_9FLAO</name>
<dbReference type="Pfam" id="PF01551">
    <property type="entry name" value="Peptidase_M23"/>
    <property type="match status" value="2"/>
</dbReference>
<evidence type="ECO:0000313" key="5">
    <source>
        <dbReference type="Proteomes" id="UP000310017"/>
    </source>
</evidence>
<sequence length="573" mass="65369">MTFFTPQKLNKNPLFLLLLICFCSFLKAQDGYPKDYFRSPMDIPLILAGTFGELRSNHFHSGIDIKTQQREGLPIYAIADGSVTRIKISHWGYGKALYVAHPNGYTSVYGHLQKFSPEIEAYIKKVQYEKKSYQVEVFPDIGEVKVEKGNVIAYGGNTGGSSGPHLHFEIRSSITEKPTNPLLYGLEIRDATNPILEKLFAYPLSKGAIVNQSNDKSEIKFSKQTDGTFLADKVYASGSIGFGFKGFDRQDLAANRNGVYSVHLSVNGKTYTEYDFETFSFGETRYINTLIDYDHYGAYRERLHQCFKGPGNKLNIYKTLYQDGRVAIEEGMNYNVVLILKDFAGNETKAVIPVEGKKEALKKSKEIEKTDNYLVAKRNNNYNLGGAKVYFPANTFYKDFYIDLEKGNDTVTIHNAKIPAHRNFTITFDVSKYNKEARKKLFIARLDRRGKPSHVSTFKRGNTFTTRTRNLGTYTLVSDTIPPTIRAKNFKEKEWLDNYSYLSIQIADDLSGVKTYNAKLNGEWILMEYEPKKNTLTYNFDDKILNKKECNLEVVVTDNVGNETNFKSTFYRK</sequence>
<organism evidence="4 5">
    <name type="scientific">Aggregatimonas sangjinii</name>
    <dbReference type="NCBI Taxonomy" id="2583587"/>
    <lineage>
        <taxon>Bacteria</taxon>
        <taxon>Pseudomonadati</taxon>
        <taxon>Bacteroidota</taxon>
        <taxon>Flavobacteriia</taxon>
        <taxon>Flavobacteriales</taxon>
        <taxon>Flavobacteriaceae</taxon>
        <taxon>Aggregatimonas</taxon>
    </lineage>
</organism>
<evidence type="ECO:0000259" key="3">
    <source>
        <dbReference type="Pfam" id="PF01551"/>
    </source>
</evidence>
<dbReference type="EMBL" id="CP040710">
    <property type="protein sequence ID" value="QCX00540.1"/>
    <property type="molecule type" value="Genomic_DNA"/>
</dbReference>
<dbReference type="Gene3D" id="2.70.70.10">
    <property type="entry name" value="Glucose Permease (Domain IIA)"/>
    <property type="match status" value="1"/>
</dbReference>
<evidence type="ECO:0000256" key="2">
    <source>
        <dbReference type="SAM" id="SignalP"/>
    </source>
</evidence>
<evidence type="ECO:0000256" key="1">
    <source>
        <dbReference type="ARBA" id="ARBA00022729"/>
    </source>
</evidence>
<dbReference type="OrthoDB" id="9810477at2"/>
<dbReference type="AlphaFoldDB" id="A0A5B7SUP4"/>
<dbReference type="GO" id="GO:0004222">
    <property type="term" value="F:metalloendopeptidase activity"/>
    <property type="evidence" value="ECO:0007669"/>
    <property type="project" value="TreeGrafter"/>
</dbReference>
<keyword evidence="5" id="KW-1185">Reference proteome</keyword>
<dbReference type="PANTHER" id="PTHR21666:SF289">
    <property type="entry name" value="L-ALA--D-GLU ENDOPEPTIDASE"/>
    <property type="match status" value="1"/>
</dbReference>
<gene>
    <name evidence="4" type="ORF">FGM00_10605</name>
</gene>
<feature type="chain" id="PRO_5023034824" evidence="2">
    <location>
        <begin position="29"/>
        <end position="573"/>
    </location>
</feature>
<dbReference type="SUPFAM" id="SSF51261">
    <property type="entry name" value="Duplicated hybrid motif"/>
    <property type="match status" value="1"/>
</dbReference>
<keyword evidence="1 2" id="KW-0732">Signal</keyword>
<dbReference type="PANTHER" id="PTHR21666">
    <property type="entry name" value="PEPTIDASE-RELATED"/>
    <property type="match status" value="1"/>
</dbReference>
<dbReference type="InterPro" id="IPR050570">
    <property type="entry name" value="Cell_wall_metabolism_enzyme"/>
</dbReference>
<dbReference type="Proteomes" id="UP000310017">
    <property type="component" value="Chromosome"/>
</dbReference>
<feature type="domain" description="M23ase beta-sheet core" evidence="3">
    <location>
        <begin position="59"/>
        <end position="125"/>
    </location>
</feature>
<feature type="signal peptide" evidence="2">
    <location>
        <begin position="1"/>
        <end position="28"/>
    </location>
</feature>
<feature type="domain" description="M23ase beta-sheet core" evidence="3">
    <location>
        <begin position="145"/>
        <end position="181"/>
    </location>
</feature>
<dbReference type="InterPro" id="IPR016047">
    <property type="entry name" value="M23ase_b-sheet_dom"/>
</dbReference>
<dbReference type="InterPro" id="IPR011055">
    <property type="entry name" value="Dup_hybrid_motif"/>
</dbReference>
<reference evidence="4 5" key="1">
    <citation type="submission" date="2019-05" db="EMBL/GenBank/DDBJ databases">
        <title>Genome sequencing of F202Z8.</title>
        <authorList>
            <person name="Kwon Y.M."/>
        </authorList>
    </citation>
    <scope>NUCLEOTIDE SEQUENCE [LARGE SCALE GENOMIC DNA]</scope>
    <source>
        <strain evidence="4 5">F202Z8</strain>
    </source>
</reference>
<proteinExistence type="predicted"/>
<evidence type="ECO:0000313" key="4">
    <source>
        <dbReference type="EMBL" id="QCX00540.1"/>
    </source>
</evidence>
<dbReference type="RefSeq" id="WP_138852885.1">
    <property type="nucleotide sequence ID" value="NZ_CP040710.1"/>
</dbReference>
<dbReference type="KEGG" id="asag:FGM00_10605"/>
<accession>A0A5B7SUP4</accession>
<protein>
    <submittedName>
        <fullName evidence="4">M23 family metallopeptidase</fullName>
    </submittedName>
</protein>